<comment type="caution">
    <text evidence="4">The sequence shown here is derived from an EMBL/GenBank/DDBJ whole genome shotgun (WGS) entry which is preliminary data.</text>
</comment>
<dbReference type="Gene3D" id="3.30.420.10">
    <property type="entry name" value="Ribonuclease H-like superfamily/Ribonuclease H"/>
    <property type="match status" value="1"/>
</dbReference>
<dbReference type="PANTHER" id="PTHR37984:SF9">
    <property type="entry name" value="INTEGRASE CATALYTIC DOMAIN-CONTAINING PROTEIN"/>
    <property type="match status" value="1"/>
</dbReference>
<dbReference type="InterPro" id="IPR041577">
    <property type="entry name" value="RT_RNaseH_2"/>
</dbReference>
<keyword evidence="5" id="KW-1185">Reference proteome</keyword>
<dbReference type="Pfam" id="PF00078">
    <property type="entry name" value="RVT_1"/>
    <property type="match status" value="1"/>
</dbReference>
<evidence type="ECO:0000313" key="4">
    <source>
        <dbReference type="EMBL" id="KAL3700804.1"/>
    </source>
</evidence>
<dbReference type="InterPro" id="IPR050951">
    <property type="entry name" value="Retrovirus_Pol_polyprotein"/>
</dbReference>
<dbReference type="SUPFAM" id="SSF56672">
    <property type="entry name" value="DNA/RNA polymerases"/>
    <property type="match status" value="1"/>
</dbReference>
<dbReference type="InterPro" id="IPR036397">
    <property type="entry name" value="RNaseH_sf"/>
</dbReference>
<evidence type="ECO:0000259" key="2">
    <source>
        <dbReference type="Pfam" id="PF00078"/>
    </source>
</evidence>
<organism evidence="4 5">
    <name type="scientific">Riccia sorocarpa</name>
    <dbReference type="NCBI Taxonomy" id="122646"/>
    <lineage>
        <taxon>Eukaryota</taxon>
        <taxon>Viridiplantae</taxon>
        <taxon>Streptophyta</taxon>
        <taxon>Embryophyta</taxon>
        <taxon>Marchantiophyta</taxon>
        <taxon>Marchantiopsida</taxon>
        <taxon>Marchantiidae</taxon>
        <taxon>Marchantiales</taxon>
        <taxon>Ricciaceae</taxon>
        <taxon>Riccia</taxon>
    </lineage>
</organism>
<feature type="domain" description="Reverse transcriptase" evidence="2">
    <location>
        <begin position="314"/>
        <end position="486"/>
    </location>
</feature>
<dbReference type="Gene3D" id="3.10.10.10">
    <property type="entry name" value="HIV Type 1 Reverse Transcriptase, subunit A, domain 1"/>
    <property type="match status" value="1"/>
</dbReference>
<dbReference type="SUPFAM" id="SSF53098">
    <property type="entry name" value="Ribonuclease H-like"/>
    <property type="match status" value="1"/>
</dbReference>
<feature type="region of interest" description="Disordered" evidence="1">
    <location>
        <begin position="1072"/>
        <end position="1096"/>
    </location>
</feature>
<dbReference type="InterPro" id="IPR012337">
    <property type="entry name" value="RNaseH-like_sf"/>
</dbReference>
<dbReference type="InterPro" id="IPR043502">
    <property type="entry name" value="DNA/RNA_pol_sf"/>
</dbReference>
<name>A0ABD3IH12_9MARC</name>
<evidence type="ECO:0000256" key="1">
    <source>
        <dbReference type="SAM" id="MobiDB-lite"/>
    </source>
</evidence>
<dbReference type="Gene3D" id="3.30.70.270">
    <property type="match status" value="2"/>
</dbReference>
<dbReference type="GO" id="GO:0003824">
    <property type="term" value="F:catalytic activity"/>
    <property type="evidence" value="ECO:0007669"/>
    <property type="project" value="UniProtKB-KW"/>
</dbReference>
<dbReference type="PANTHER" id="PTHR37984">
    <property type="entry name" value="PROTEIN CBG26694"/>
    <property type="match status" value="1"/>
</dbReference>
<dbReference type="Pfam" id="PF17919">
    <property type="entry name" value="RT_RNaseH_2"/>
    <property type="match status" value="1"/>
</dbReference>
<feature type="domain" description="Reverse transcriptase/retrotransposon-derived protein RNase H-like" evidence="3">
    <location>
        <begin position="552"/>
        <end position="652"/>
    </location>
</feature>
<dbReference type="InterPro" id="IPR043128">
    <property type="entry name" value="Rev_trsase/Diguanyl_cyclase"/>
</dbReference>
<proteinExistence type="predicted"/>
<accession>A0ABD3IH12</accession>
<dbReference type="EMBL" id="JBJQOH010000001">
    <property type="protein sequence ID" value="KAL3700804.1"/>
    <property type="molecule type" value="Genomic_DNA"/>
</dbReference>
<protein>
    <recommendedName>
        <fullName evidence="6">Reverse transcriptase/retrotransposon-derived protein RNase H-like domain-containing protein</fullName>
    </recommendedName>
</protein>
<evidence type="ECO:0008006" key="6">
    <source>
        <dbReference type="Google" id="ProtNLM"/>
    </source>
</evidence>
<dbReference type="Proteomes" id="UP001633002">
    <property type="component" value="Unassembled WGS sequence"/>
</dbReference>
<gene>
    <name evidence="4" type="ORF">R1sor_018826</name>
</gene>
<evidence type="ECO:0000259" key="3">
    <source>
        <dbReference type="Pfam" id="PF17919"/>
    </source>
</evidence>
<dbReference type="InterPro" id="IPR000477">
    <property type="entry name" value="RT_dom"/>
</dbReference>
<evidence type="ECO:0000313" key="5">
    <source>
        <dbReference type="Proteomes" id="UP001633002"/>
    </source>
</evidence>
<dbReference type="AlphaFoldDB" id="A0ABD3IH12"/>
<reference evidence="4 5" key="1">
    <citation type="submission" date="2024-09" db="EMBL/GenBank/DDBJ databases">
        <title>Chromosome-scale assembly of Riccia sorocarpa.</title>
        <authorList>
            <person name="Paukszto L."/>
        </authorList>
    </citation>
    <scope>NUCLEOTIDE SEQUENCE [LARGE SCALE GENOMIC DNA]</scope>
    <source>
        <strain evidence="4">LP-2024</strain>
        <tissue evidence="4">Aerial parts of the thallus</tissue>
    </source>
</reference>
<dbReference type="CDD" id="cd01647">
    <property type="entry name" value="RT_LTR"/>
    <property type="match status" value="1"/>
</dbReference>
<sequence length="1096" mass="125966">MVVLHRVGFLEPILVIREDSSMICVDDIPSVKWEGLVNTLGTGLVSVSSDTVSQFTRLEDLCRRRRKDVLRRIQGLRSLEILAEDEDVSGVFEDIVCGLPCAEWLEDLSSRIDWLENGEIISRPSQEVYKEVVTLLRCVPHPRLETMEQGRVCWCGSSQEAEVHTKYKSVMKKVKPMAVQLPRDSHHQMELAATEPVLRDTKKIGHEFTPETLQQLQIGGDDFLTETEKKLFEEMITLHGKAFSFSAEEIGCVDPKMIAPMVIFIVPHVPWDLKPIPVPRALLLKLIDLLKEKVRMGILEPSMADYSSQWFTVPKKSGALRFIQDLQPANSITIRNVGIGPIVDEVVDEFAVQSIYSIEDLYSGYDQFQLAVESRDLTTIHTPLGLMRMCTLPRGATNSVAHIQNAMHKVLRDFVPEITIPFLDDIPMKGCAVEEKDDTVDEQGCRKFVKSHIQDVQKILKRLEEVHLTLSGTKSRFGVPEVLVVGHLCGSFGRKPNPGKVNAIARLADCSSITEVRRFLGGCIFYRLSVPHYAHIADPLYALLRKGRRFFWTTEHHEEMKKLKEVLQNPPVLRRLNYACGRPIIITVDTSPKAVGWAVGQEDEERVRFSSRFGAKILSRRQRDYPQVKRELWGVKTTMQTDRDLLIGVQVVLETDCLPLLGMIANCITPDIHMLRWIAYIRSLNPELRHIAGKKNKVADMLSRARYHDEEQMLMEVEKEEEKDVCYRAGRQEVESTESDELFKGELYGGLFSDIGYYLSTLRRREVWSDADFRRIRQKAYSYFLRDGYLWKRPKRRDGEPVRVVDDEVTKLELLKEYHESLWGGHHSGDLNAHEAREFFERYGVKLRLTTAMNPEGIGKSERGHPPIVHALVKACDGRRRDWPRLLPFALWVDRTTHYSTTGYMPSELMLGQKPIMHVEDRIPTWVTLPWQDGLDRESLLALRIRQMERREEDAADAQSKLKDARLRNKNRFDKTHRLRQKQIEVGDWVLVYDNTLENQHLTVRKFARRWFGPYVVTTVNDNATYALRKLDGTSLRLPVAGKQVKLFKKREGIAGDLEDFLDEGLLPQEDEGLLQQEDEDDENLQDDDSFSLDIV</sequence>